<gene>
    <name evidence="2" type="ORF">ESY86_00185</name>
</gene>
<evidence type="ECO:0000256" key="1">
    <source>
        <dbReference type="SAM" id="SignalP"/>
    </source>
</evidence>
<evidence type="ECO:0000313" key="2">
    <source>
        <dbReference type="EMBL" id="TXD91053.1"/>
    </source>
</evidence>
<reference evidence="2 3" key="1">
    <citation type="submission" date="2019-08" db="EMBL/GenBank/DDBJ databases">
        <title>Genomes of Subsaximicrobium wynnwilliamsii strains.</title>
        <authorList>
            <person name="Bowman J.P."/>
        </authorList>
    </citation>
    <scope>NUCLEOTIDE SEQUENCE [LARGE SCALE GENOMIC DNA]</scope>
    <source>
        <strain evidence="2 3">2-80-2</strain>
    </source>
</reference>
<accession>A0A5C6ZQ54</accession>
<dbReference type="RefSeq" id="WP_147084515.1">
    <property type="nucleotide sequence ID" value="NZ_VORM01000027.1"/>
</dbReference>
<proteinExistence type="predicted"/>
<dbReference type="EMBL" id="VORO01000001">
    <property type="protein sequence ID" value="TXD91053.1"/>
    <property type="molecule type" value="Genomic_DNA"/>
</dbReference>
<keyword evidence="1" id="KW-0732">Signal</keyword>
<dbReference type="PROSITE" id="PS51257">
    <property type="entry name" value="PROKAR_LIPOPROTEIN"/>
    <property type="match status" value="1"/>
</dbReference>
<evidence type="ECO:0000313" key="3">
    <source>
        <dbReference type="Proteomes" id="UP000321578"/>
    </source>
</evidence>
<organism evidence="2 3">
    <name type="scientific">Subsaximicrobium wynnwilliamsii</name>
    <dbReference type="NCBI Taxonomy" id="291179"/>
    <lineage>
        <taxon>Bacteria</taxon>
        <taxon>Pseudomonadati</taxon>
        <taxon>Bacteroidota</taxon>
        <taxon>Flavobacteriia</taxon>
        <taxon>Flavobacteriales</taxon>
        <taxon>Flavobacteriaceae</taxon>
        <taxon>Subsaximicrobium</taxon>
    </lineage>
</organism>
<dbReference type="Proteomes" id="UP000321578">
    <property type="component" value="Unassembled WGS sequence"/>
</dbReference>
<keyword evidence="3" id="KW-1185">Reference proteome</keyword>
<sequence>MRNYKFLLVAFLSLGLFMGCSNDDDNPEPVNQEEVVTTIRVTLTPAVGGTPIIFEKQDLDGDGPDEPVTTVSGDLMASTIYTGSILLLNETVNPPEVVSEEVQEEDEDHQFFFTFSEESGSVVTYADADGNDNPIGLAFVLTTAQAGSETLTVVLKHEPNKSAAGVSEGDITNAGGETDVEATFNFEVVN</sequence>
<name>A0A5C6ZQ54_9FLAO</name>
<dbReference type="AlphaFoldDB" id="A0A5C6ZQ54"/>
<comment type="caution">
    <text evidence="2">The sequence shown here is derived from an EMBL/GenBank/DDBJ whole genome shotgun (WGS) entry which is preliminary data.</text>
</comment>
<feature type="signal peptide" evidence="1">
    <location>
        <begin position="1"/>
        <end position="22"/>
    </location>
</feature>
<feature type="chain" id="PRO_5023006809" evidence="1">
    <location>
        <begin position="23"/>
        <end position="190"/>
    </location>
</feature>
<dbReference type="OrthoDB" id="713689at2"/>
<protein>
    <submittedName>
        <fullName evidence="2">Type 1 periplasmic binding fold superfamily protein</fullName>
    </submittedName>
</protein>